<feature type="transmembrane region" description="Helical" evidence="8">
    <location>
        <begin position="210"/>
        <end position="237"/>
    </location>
</feature>
<accession>A0A3S1BXR0</accession>
<dbReference type="EMBL" id="RQTK01000011">
    <property type="protein sequence ID" value="RUS91485.1"/>
    <property type="molecule type" value="Genomic_DNA"/>
</dbReference>
<evidence type="ECO:0000256" key="1">
    <source>
        <dbReference type="ARBA" id="ARBA00004141"/>
    </source>
</evidence>
<evidence type="ECO:0000256" key="5">
    <source>
        <dbReference type="ARBA" id="ARBA00022989"/>
    </source>
</evidence>
<dbReference type="Pfam" id="PF01733">
    <property type="entry name" value="Nucleoside_tran"/>
    <property type="match status" value="1"/>
</dbReference>
<dbReference type="PANTHER" id="PTHR10332:SF88">
    <property type="entry name" value="EQUILIBRATIVE NUCLEOSIDE TRANSPORTER 1, ISOFORM A"/>
    <property type="match status" value="1"/>
</dbReference>
<dbReference type="PRINTS" id="PR01130">
    <property type="entry name" value="DERENTRNSPRT"/>
</dbReference>
<keyword evidence="5 8" id="KW-1133">Transmembrane helix</keyword>
<dbReference type="SUPFAM" id="SSF103473">
    <property type="entry name" value="MFS general substrate transporter"/>
    <property type="match status" value="1"/>
</dbReference>
<evidence type="ECO:0000256" key="8">
    <source>
        <dbReference type="SAM" id="Phobius"/>
    </source>
</evidence>
<dbReference type="STRING" id="188477.A0A3S1BXR0"/>
<evidence type="ECO:0000313" key="10">
    <source>
        <dbReference type="Proteomes" id="UP000271974"/>
    </source>
</evidence>
<evidence type="ECO:0000313" key="9">
    <source>
        <dbReference type="EMBL" id="RUS91485.1"/>
    </source>
</evidence>
<dbReference type="Proteomes" id="UP000271974">
    <property type="component" value="Unassembled WGS sequence"/>
</dbReference>
<feature type="non-terminal residue" evidence="9">
    <location>
        <position position="362"/>
    </location>
</feature>
<feature type="transmembrane region" description="Helical" evidence="8">
    <location>
        <begin position="116"/>
        <end position="136"/>
    </location>
</feature>
<comment type="subcellular location">
    <subcellularLocation>
        <location evidence="1">Membrane</location>
        <topology evidence="1">Multi-pass membrane protein</topology>
    </subcellularLocation>
</comment>
<evidence type="ECO:0000256" key="3">
    <source>
        <dbReference type="ARBA" id="ARBA00022448"/>
    </source>
</evidence>
<name>A0A3S1BXR0_ELYCH</name>
<organism evidence="9 10">
    <name type="scientific">Elysia chlorotica</name>
    <name type="common">Eastern emerald elysia</name>
    <name type="synonym">Sea slug</name>
    <dbReference type="NCBI Taxonomy" id="188477"/>
    <lineage>
        <taxon>Eukaryota</taxon>
        <taxon>Metazoa</taxon>
        <taxon>Spiralia</taxon>
        <taxon>Lophotrochozoa</taxon>
        <taxon>Mollusca</taxon>
        <taxon>Gastropoda</taxon>
        <taxon>Heterobranchia</taxon>
        <taxon>Euthyneura</taxon>
        <taxon>Panpulmonata</taxon>
        <taxon>Sacoglossa</taxon>
        <taxon>Placobranchoidea</taxon>
        <taxon>Plakobranchidae</taxon>
        <taxon>Elysia</taxon>
    </lineage>
</organism>
<comment type="similarity">
    <text evidence="2">Belongs to the SLC29A/ENT transporter (TC 2.A.57) family.</text>
</comment>
<feature type="transmembrane region" description="Helical" evidence="8">
    <location>
        <begin position="34"/>
        <end position="55"/>
    </location>
</feature>
<feature type="transmembrane region" description="Helical" evidence="8">
    <location>
        <begin position="317"/>
        <end position="335"/>
    </location>
</feature>
<evidence type="ECO:0000256" key="6">
    <source>
        <dbReference type="ARBA" id="ARBA00023136"/>
    </source>
</evidence>
<dbReference type="OrthoDB" id="46396at2759"/>
<feature type="compositionally biased region" description="Basic and acidic residues" evidence="7">
    <location>
        <begin position="1"/>
        <end position="11"/>
    </location>
</feature>
<gene>
    <name evidence="9" type="ORF">EGW08_000809</name>
</gene>
<feature type="transmembrane region" description="Helical" evidence="8">
    <location>
        <begin position="148"/>
        <end position="172"/>
    </location>
</feature>
<keyword evidence="6 8" id="KW-0472">Membrane</keyword>
<evidence type="ECO:0000256" key="2">
    <source>
        <dbReference type="ARBA" id="ARBA00007965"/>
    </source>
</evidence>
<dbReference type="PIRSF" id="PIRSF016379">
    <property type="entry name" value="ENT"/>
    <property type="match status" value="1"/>
</dbReference>
<keyword evidence="4 8" id="KW-0812">Transmembrane</keyword>
<feature type="transmembrane region" description="Helical" evidence="8">
    <location>
        <begin position="89"/>
        <end position="109"/>
    </location>
</feature>
<proteinExistence type="inferred from homology"/>
<evidence type="ECO:0008006" key="11">
    <source>
        <dbReference type="Google" id="ProtNLM"/>
    </source>
</evidence>
<evidence type="ECO:0000256" key="4">
    <source>
        <dbReference type="ARBA" id="ARBA00022692"/>
    </source>
</evidence>
<dbReference type="PANTHER" id="PTHR10332">
    <property type="entry name" value="EQUILIBRATIVE NUCLEOSIDE TRANSPORTER"/>
    <property type="match status" value="1"/>
</dbReference>
<dbReference type="GO" id="GO:0005337">
    <property type="term" value="F:nucleoside transmembrane transporter activity"/>
    <property type="evidence" value="ECO:0007669"/>
    <property type="project" value="InterPro"/>
</dbReference>
<dbReference type="GO" id="GO:0005886">
    <property type="term" value="C:plasma membrane"/>
    <property type="evidence" value="ECO:0007669"/>
    <property type="project" value="TreeGrafter"/>
</dbReference>
<keyword evidence="10" id="KW-1185">Reference proteome</keyword>
<protein>
    <recommendedName>
        <fullName evidence="11">Major facilitator superfamily (MFS) profile domain-containing protein</fullName>
    </recommendedName>
</protein>
<sequence length="362" mass="40935">MDYEKEYKPGEESPLIEPDPLPRGGTSTPVDRRYAVFFIFGFLGLSSLLPWNFFITAKEYFDYKFRNTSIVPFDAKHNNTRLQSEFESYLSIVSQCSNLFFMVLTVLLVRSINVKVRVVVSTLLVAVIFVITTALVKVDTDSWQQAFFFITLCLAAFMSGVQSVLTGSILGLSAMFPPLYSQSAMIGQAAGGTFSALMSLLTIATGDEPIASALIYFLIAIGVTVLSLILFISLHFLKYSKYYMSLQKEKPLAEINDHVRRKRHSETRMEFYCSIFRRIWKHCISICLVFWVTLSVFPAICSLIRSSQVVDTPWTVTYFTPVVCFLLFNVGDFMGRLSTFLFKFPGPSRPGVLLTMSFLRIA</sequence>
<feature type="transmembrane region" description="Helical" evidence="8">
    <location>
        <begin position="184"/>
        <end position="204"/>
    </location>
</feature>
<dbReference type="InterPro" id="IPR036259">
    <property type="entry name" value="MFS_trans_sf"/>
</dbReference>
<evidence type="ECO:0000256" key="7">
    <source>
        <dbReference type="SAM" id="MobiDB-lite"/>
    </source>
</evidence>
<feature type="region of interest" description="Disordered" evidence="7">
    <location>
        <begin position="1"/>
        <end position="23"/>
    </location>
</feature>
<feature type="transmembrane region" description="Helical" evidence="8">
    <location>
        <begin position="283"/>
        <end position="305"/>
    </location>
</feature>
<keyword evidence="3" id="KW-0813">Transport</keyword>
<reference evidence="9 10" key="1">
    <citation type="submission" date="2019-01" db="EMBL/GenBank/DDBJ databases">
        <title>A draft genome assembly of the solar-powered sea slug Elysia chlorotica.</title>
        <authorList>
            <person name="Cai H."/>
            <person name="Li Q."/>
            <person name="Fang X."/>
            <person name="Li J."/>
            <person name="Curtis N.E."/>
            <person name="Altenburger A."/>
            <person name="Shibata T."/>
            <person name="Feng M."/>
            <person name="Maeda T."/>
            <person name="Schwartz J.A."/>
            <person name="Shigenobu S."/>
            <person name="Lundholm N."/>
            <person name="Nishiyama T."/>
            <person name="Yang H."/>
            <person name="Hasebe M."/>
            <person name="Li S."/>
            <person name="Pierce S.K."/>
            <person name="Wang J."/>
        </authorList>
    </citation>
    <scope>NUCLEOTIDE SEQUENCE [LARGE SCALE GENOMIC DNA]</scope>
    <source>
        <strain evidence="9">EC2010</strain>
        <tissue evidence="9">Whole organism of an adult</tissue>
    </source>
</reference>
<dbReference type="AlphaFoldDB" id="A0A3S1BXR0"/>
<comment type="caution">
    <text evidence="9">The sequence shown here is derived from an EMBL/GenBank/DDBJ whole genome shotgun (WGS) entry which is preliminary data.</text>
</comment>
<dbReference type="InterPro" id="IPR002259">
    <property type="entry name" value="Eqnu_transpt"/>
</dbReference>